<evidence type="ECO:0000313" key="1">
    <source>
        <dbReference type="EMBL" id="QTA92555.1"/>
    </source>
</evidence>
<dbReference type="Proteomes" id="UP000663722">
    <property type="component" value="Chromosome"/>
</dbReference>
<dbReference type="EMBL" id="CP061800">
    <property type="protein sequence ID" value="QTA92555.1"/>
    <property type="molecule type" value="Genomic_DNA"/>
</dbReference>
<dbReference type="AlphaFoldDB" id="A0A975BVF9"/>
<accession>A0A975BVF9</accession>
<organism evidence="1 2">
    <name type="scientific">Desulfonema magnum</name>
    <dbReference type="NCBI Taxonomy" id="45655"/>
    <lineage>
        <taxon>Bacteria</taxon>
        <taxon>Pseudomonadati</taxon>
        <taxon>Thermodesulfobacteriota</taxon>
        <taxon>Desulfobacteria</taxon>
        <taxon>Desulfobacterales</taxon>
        <taxon>Desulfococcaceae</taxon>
        <taxon>Desulfonema</taxon>
    </lineage>
</organism>
<dbReference type="KEGG" id="dmm:dnm_086380"/>
<protein>
    <submittedName>
        <fullName evidence="1">Uncharacterized protein</fullName>
    </submittedName>
</protein>
<reference evidence="1" key="1">
    <citation type="journal article" date="2021" name="Microb. Physiol.">
        <title>Proteogenomic Insights into the Physiology of Marine, Sulfate-Reducing, Filamentous Desulfonema limicola and Desulfonema magnum.</title>
        <authorList>
            <person name="Schnaars V."/>
            <person name="Wohlbrand L."/>
            <person name="Scheve S."/>
            <person name="Hinrichs C."/>
            <person name="Reinhardt R."/>
            <person name="Rabus R."/>
        </authorList>
    </citation>
    <scope>NUCLEOTIDE SEQUENCE</scope>
    <source>
        <strain evidence="1">4be13</strain>
    </source>
</reference>
<evidence type="ECO:0000313" key="2">
    <source>
        <dbReference type="Proteomes" id="UP000663722"/>
    </source>
</evidence>
<proteinExistence type="predicted"/>
<sequence>MKKWLKSFIVDIIRKRFSTFIHYLLEKFMGKHMAFINRRFFICIGMCFVILLTDISGVLSDTVPNSNSKKKKEVINNWKRRMEPAGNVAASFRQRSLQISHTYAWFRPS</sequence>
<keyword evidence="2" id="KW-1185">Reference proteome</keyword>
<gene>
    <name evidence="1" type="ORF">dnm_086380</name>
</gene>
<name>A0A975BVF9_9BACT</name>